<dbReference type="Pfam" id="PF00043">
    <property type="entry name" value="GST_C"/>
    <property type="match status" value="1"/>
</dbReference>
<feature type="domain" description="GST N-terminal" evidence="2">
    <location>
        <begin position="1"/>
        <end position="81"/>
    </location>
</feature>
<dbReference type="PANTHER" id="PTHR43969">
    <property type="entry name" value="GLUTATHIONE S TRANSFERASE D10, ISOFORM A-RELATED"/>
    <property type="match status" value="1"/>
</dbReference>
<dbReference type="InterPro" id="IPR010987">
    <property type="entry name" value="Glutathione-S-Trfase_C-like"/>
</dbReference>
<dbReference type="Pfam" id="PF02798">
    <property type="entry name" value="GST_N"/>
    <property type="match status" value="1"/>
</dbReference>
<feature type="domain" description="GST C-terminal" evidence="3">
    <location>
        <begin position="85"/>
        <end position="215"/>
    </location>
</feature>
<organism evidence="4 5">
    <name type="scientific">Stylonychia lemnae</name>
    <name type="common">Ciliate</name>
    <dbReference type="NCBI Taxonomy" id="5949"/>
    <lineage>
        <taxon>Eukaryota</taxon>
        <taxon>Sar</taxon>
        <taxon>Alveolata</taxon>
        <taxon>Ciliophora</taxon>
        <taxon>Intramacronucleata</taxon>
        <taxon>Spirotrichea</taxon>
        <taxon>Stichotrichia</taxon>
        <taxon>Sporadotrichida</taxon>
        <taxon>Oxytrichidae</taxon>
        <taxon>Stylonychinae</taxon>
        <taxon>Stylonychia</taxon>
    </lineage>
</organism>
<dbReference type="PANTHER" id="PTHR43969:SF7">
    <property type="entry name" value="GST-CONTAINING FLYWCH ZINC-FINGER PROTEIN"/>
    <property type="match status" value="1"/>
</dbReference>
<name>A0A077ZTI2_STYLE</name>
<dbReference type="EMBL" id="CCKQ01002138">
    <property type="protein sequence ID" value="CDW73228.1"/>
    <property type="molecule type" value="Genomic_DNA"/>
</dbReference>
<dbReference type="SUPFAM" id="SSF52833">
    <property type="entry name" value="Thioredoxin-like"/>
    <property type="match status" value="1"/>
</dbReference>
<evidence type="ECO:0000259" key="2">
    <source>
        <dbReference type="PROSITE" id="PS50404"/>
    </source>
</evidence>
<dbReference type="Proteomes" id="UP000039865">
    <property type="component" value="Unassembled WGS sequence"/>
</dbReference>
<dbReference type="InterPro" id="IPR040079">
    <property type="entry name" value="Glutathione_S-Trfase"/>
</dbReference>
<dbReference type="InterPro" id="IPR004045">
    <property type="entry name" value="Glutathione_S-Trfase_N"/>
</dbReference>
<comment type="similarity">
    <text evidence="1">Belongs to the GST superfamily.</text>
</comment>
<proteinExistence type="inferred from homology"/>
<dbReference type="InParanoid" id="A0A077ZTI2"/>
<sequence>MKIHYFPLSGPSHIVLNVADQLGVEYEKVLVNITGGDQHKDEFVKKNGNKKVPVLEDDDGTTLSEAMSIIKYLSDKHSSDLYPKDLKERALVDMHLAALNDARSAGLGLVYFEVIFPRQDPPIIINPMIIGLLRQNVEKILGDYNTQVEGKDYAVLDRLTLVDFVLSGIFIWLAFIQYDPSEKFPHLCTYFKNLSEKLPRLLDCQRNFHENLKALSE</sequence>
<evidence type="ECO:0000313" key="5">
    <source>
        <dbReference type="Proteomes" id="UP000039865"/>
    </source>
</evidence>
<dbReference type="SFLD" id="SFLDS00019">
    <property type="entry name" value="Glutathione_Transferase_(cytos"/>
    <property type="match status" value="1"/>
</dbReference>
<keyword evidence="4" id="KW-0808">Transferase</keyword>
<dbReference type="GO" id="GO:0006749">
    <property type="term" value="P:glutathione metabolic process"/>
    <property type="evidence" value="ECO:0007669"/>
    <property type="project" value="TreeGrafter"/>
</dbReference>
<gene>
    <name evidence="4" type="primary">Contig14848.g15818</name>
    <name evidence="4" type="ORF">STYLEM_2204</name>
</gene>
<dbReference type="OrthoDB" id="410118at2759"/>
<dbReference type="InterPro" id="IPR004046">
    <property type="entry name" value="GST_C"/>
</dbReference>
<evidence type="ECO:0000256" key="1">
    <source>
        <dbReference type="RuleBase" id="RU003494"/>
    </source>
</evidence>
<reference evidence="4 5" key="1">
    <citation type="submission" date="2014-06" db="EMBL/GenBank/DDBJ databases">
        <authorList>
            <person name="Swart Estienne"/>
        </authorList>
    </citation>
    <scope>NUCLEOTIDE SEQUENCE [LARGE SCALE GENOMIC DNA]</scope>
    <source>
        <strain evidence="4 5">130c</strain>
    </source>
</reference>
<dbReference type="PROSITE" id="PS50404">
    <property type="entry name" value="GST_NTER"/>
    <property type="match status" value="1"/>
</dbReference>
<dbReference type="SFLD" id="SFLDG00358">
    <property type="entry name" value="Main_(cytGST)"/>
    <property type="match status" value="1"/>
</dbReference>
<evidence type="ECO:0000259" key="3">
    <source>
        <dbReference type="PROSITE" id="PS50405"/>
    </source>
</evidence>
<dbReference type="AlphaFoldDB" id="A0A077ZTI2"/>
<dbReference type="CDD" id="cd00299">
    <property type="entry name" value="GST_C_family"/>
    <property type="match status" value="1"/>
</dbReference>
<accession>A0A077ZTI2</accession>
<dbReference type="Gene3D" id="1.20.1050.10">
    <property type="match status" value="1"/>
</dbReference>
<keyword evidence="5" id="KW-1185">Reference proteome</keyword>
<dbReference type="Gene3D" id="3.40.30.10">
    <property type="entry name" value="Glutaredoxin"/>
    <property type="match status" value="1"/>
</dbReference>
<dbReference type="SUPFAM" id="SSF47616">
    <property type="entry name" value="GST C-terminal domain-like"/>
    <property type="match status" value="1"/>
</dbReference>
<dbReference type="InterPro" id="IPR036249">
    <property type="entry name" value="Thioredoxin-like_sf"/>
</dbReference>
<dbReference type="GO" id="GO:0004364">
    <property type="term" value="F:glutathione transferase activity"/>
    <property type="evidence" value="ECO:0007669"/>
    <property type="project" value="TreeGrafter"/>
</dbReference>
<evidence type="ECO:0000313" key="4">
    <source>
        <dbReference type="EMBL" id="CDW73228.1"/>
    </source>
</evidence>
<dbReference type="PROSITE" id="PS50405">
    <property type="entry name" value="GST_CTER"/>
    <property type="match status" value="1"/>
</dbReference>
<protein>
    <submittedName>
        <fullName evidence="4">Glutathione s transferase</fullName>
    </submittedName>
</protein>
<dbReference type="InterPro" id="IPR036282">
    <property type="entry name" value="Glutathione-S-Trfase_C_sf"/>
</dbReference>